<dbReference type="PANTHER" id="PTHR20953:SF3">
    <property type="entry name" value="P-LOOP CONTAINING NUCLEOSIDE TRIPHOSPHATE HYDROLASES SUPERFAMILY PROTEIN"/>
    <property type="match status" value="1"/>
</dbReference>
<accession>A0A7N2R906</accession>
<keyword evidence="2" id="KW-1185">Reference proteome</keyword>
<dbReference type="EMBL" id="LRBV02000008">
    <property type="status" value="NOT_ANNOTATED_CDS"/>
    <property type="molecule type" value="Genomic_DNA"/>
</dbReference>
<protein>
    <submittedName>
        <fullName evidence="1">Uncharacterized protein</fullName>
    </submittedName>
</protein>
<dbReference type="Gramene" id="QL08p027216:mrna">
    <property type="protein sequence ID" value="QL08p027216:mrna"/>
    <property type="gene ID" value="QL08p027216"/>
</dbReference>
<evidence type="ECO:0000313" key="2">
    <source>
        <dbReference type="Proteomes" id="UP000594261"/>
    </source>
</evidence>
<dbReference type="AlphaFoldDB" id="A0A7N2R906"/>
<proteinExistence type="predicted"/>
<dbReference type="Proteomes" id="UP000594261">
    <property type="component" value="Chromosome 8"/>
</dbReference>
<name>A0A7N2R906_QUELO</name>
<reference evidence="1" key="2">
    <citation type="submission" date="2021-01" db="UniProtKB">
        <authorList>
            <consortium name="EnsemblPlants"/>
        </authorList>
    </citation>
    <scope>IDENTIFICATION</scope>
</reference>
<dbReference type="GO" id="GO:0009507">
    <property type="term" value="C:chloroplast"/>
    <property type="evidence" value="ECO:0007669"/>
    <property type="project" value="TreeGrafter"/>
</dbReference>
<evidence type="ECO:0000313" key="1">
    <source>
        <dbReference type="EnsemblPlants" id="QL08p027216:mrna"/>
    </source>
</evidence>
<dbReference type="PANTHER" id="PTHR20953">
    <property type="entry name" value="KINASE-RELATED"/>
    <property type="match status" value="1"/>
</dbReference>
<reference evidence="1 2" key="1">
    <citation type="journal article" date="2016" name="G3 (Bethesda)">
        <title>First Draft Assembly and Annotation of the Genome of a California Endemic Oak Quercus lobata Nee (Fagaceae).</title>
        <authorList>
            <person name="Sork V.L."/>
            <person name="Fitz-Gibbon S.T."/>
            <person name="Puiu D."/>
            <person name="Crepeau M."/>
            <person name="Gugger P.F."/>
            <person name="Sherman R."/>
            <person name="Stevens K."/>
            <person name="Langley C.H."/>
            <person name="Pellegrini M."/>
            <person name="Salzberg S.L."/>
        </authorList>
    </citation>
    <scope>NUCLEOTIDE SEQUENCE [LARGE SCALE GENOMIC DNA]</scope>
    <source>
        <strain evidence="1 2">cv. SW786</strain>
    </source>
</reference>
<organism evidence="1 2">
    <name type="scientific">Quercus lobata</name>
    <name type="common">Valley oak</name>
    <dbReference type="NCBI Taxonomy" id="97700"/>
    <lineage>
        <taxon>Eukaryota</taxon>
        <taxon>Viridiplantae</taxon>
        <taxon>Streptophyta</taxon>
        <taxon>Embryophyta</taxon>
        <taxon>Tracheophyta</taxon>
        <taxon>Spermatophyta</taxon>
        <taxon>Magnoliopsida</taxon>
        <taxon>eudicotyledons</taxon>
        <taxon>Gunneridae</taxon>
        <taxon>Pentapetalae</taxon>
        <taxon>rosids</taxon>
        <taxon>fabids</taxon>
        <taxon>Fagales</taxon>
        <taxon>Fagaceae</taxon>
        <taxon>Quercus</taxon>
    </lineage>
</organism>
<dbReference type="EnsemblPlants" id="QL08p027216:mrna">
    <property type="protein sequence ID" value="QL08p027216:mrna"/>
    <property type="gene ID" value="QL08p027216"/>
</dbReference>
<sequence length="158" mass="18079">MLNSALLPQTTPFPHGHQLQLPTTQSKIRSYYYQNRFPPRTRPFLPHFLTKYSSGYRKSLLGSSSFDSSAPPSFYDDDSDDFDVELGRLLALLPEEMRRRVSEHPELHQLIEVVMDLGRKPLARFPSGDFVLSDLPIMTEDIQHATSQVWAVVMSLIT</sequence>
<dbReference type="InParanoid" id="A0A7N2R906"/>